<feature type="domain" description="HigA2-like helix-turn-helix" evidence="1">
    <location>
        <begin position="34"/>
        <end position="111"/>
    </location>
</feature>
<evidence type="ECO:0000259" key="1">
    <source>
        <dbReference type="Pfam" id="PF13744"/>
    </source>
</evidence>
<dbReference type="AlphaFoldDB" id="A0A3V4SR58"/>
<comment type="caution">
    <text evidence="2">The sequence shown here is derived from an EMBL/GenBank/DDBJ whole genome shotgun (WGS) entry which is preliminary data.</text>
</comment>
<sequence length="113" mass="12675">MIAKTDSDIRYVTPSGGNVFADLGFDKQDAEKFYADSLSEIENTLAIKEQLMEEITLWITRNQMKQAEVATVLHISRPRVSDVVNKKCSKFTIDALVNMLSRIGKPVRVMVGP</sequence>
<dbReference type="InterPro" id="IPR039554">
    <property type="entry name" value="HigA2-like_HTH"/>
</dbReference>
<protein>
    <submittedName>
        <fullName evidence="2">XRE family transcriptional regulator</fullName>
    </submittedName>
</protein>
<dbReference type="Gene3D" id="1.10.260.40">
    <property type="entry name" value="lambda repressor-like DNA-binding domains"/>
    <property type="match status" value="1"/>
</dbReference>
<dbReference type="EMBL" id="AAKNFY010000014">
    <property type="protein sequence ID" value="ECT5879000.1"/>
    <property type="molecule type" value="Genomic_DNA"/>
</dbReference>
<dbReference type="EMBL" id="AAMHXE010000012">
    <property type="protein sequence ID" value="EDH5179555.1"/>
    <property type="molecule type" value="Genomic_DNA"/>
</dbReference>
<gene>
    <name evidence="2" type="ORF">A3Z14_19180</name>
    <name evidence="3" type="ORF">CB082_19590</name>
</gene>
<evidence type="ECO:0000313" key="2">
    <source>
        <dbReference type="EMBL" id="ECT5879000.1"/>
    </source>
</evidence>
<accession>A0A3V4SR58</accession>
<dbReference type="Pfam" id="PF13744">
    <property type="entry name" value="HTH_37"/>
    <property type="match status" value="1"/>
</dbReference>
<reference evidence="2" key="1">
    <citation type="submission" date="2018-07" db="EMBL/GenBank/DDBJ databases">
        <authorList>
            <consortium name="NARMS: The National Antimicrobial Resistance Monitoring System"/>
        </authorList>
    </citation>
    <scope>NUCLEOTIDE SEQUENCE</scope>
    <source>
        <strain evidence="2">CVM N57113F</strain>
    </source>
</reference>
<dbReference type="RefSeq" id="WP_116525986.1">
    <property type="nucleotide sequence ID" value="NZ_JADDHZ010000011.1"/>
</dbReference>
<dbReference type="InterPro" id="IPR010982">
    <property type="entry name" value="Lambda_DNA-bd_dom_sf"/>
</dbReference>
<organism evidence="2">
    <name type="scientific">Salmonella enterica subsp. enterica serovar Altona</name>
    <dbReference type="NCBI Taxonomy" id="1151173"/>
    <lineage>
        <taxon>Bacteria</taxon>
        <taxon>Pseudomonadati</taxon>
        <taxon>Pseudomonadota</taxon>
        <taxon>Gammaproteobacteria</taxon>
        <taxon>Enterobacterales</taxon>
        <taxon>Enterobacteriaceae</taxon>
        <taxon>Salmonella</taxon>
    </lineage>
</organism>
<dbReference type="SUPFAM" id="SSF47413">
    <property type="entry name" value="lambda repressor-like DNA-binding domains"/>
    <property type="match status" value="1"/>
</dbReference>
<dbReference type="GO" id="GO:0003677">
    <property type="term" value="F:DNA binding"/>
    <property type="evidence" value="ECO:0007669"/>
    <property type="project" value="InterPro"/>
</dbReference>
<evidence type="ECO:0000313" key="3">
    <source>
        <dbReference type="EMBL" id="EDH5179555.1"/>
    </source>
</evidence>
<proteinExistence type="predicted"/>
<name>A0A3V4SR58_SALET</name>
<reference evidence="3" key="2">
    <citation type="submission" date="2018-07" db="EMBL/GenBank/DDBJ databases">
        <authorList>
            <consortium name="GenomeTrakr network: Whole genome sequencing for foodborne pathogen traceback"/>
        </authorList>
    </citation>
    <scope>NUCLEOTIDE SEQUENCE</scope>
    <source>
        <strain evidence="3">FSIS1701107</strain>
    </source>
</reference>